<dbReference type="EMBL" id="AOMA01000131">
    <property type="protein sequence ID" value="EMA34801.1"/>
    <property type="molecule type" value="Genomic_DNA"/>
</dbReference>
<evidence type="ECO:0000313" key="1">
    <source>
        <dbReference type="EMBL" id="EMA34801.1"/>
    </source>
</evidence>
<sequence length="192" mass="22127">MFPERGQRVDEAPWTTHIAREAEWRELFAAQSENYGPEDSHLPSESDYDHAVWTYSDIDETGYERRNPINIVCDLSSRSFGDVQDVLTDDGWSFLDWDALPPHEYRRFAWNQELEQFEDSHASLGYAWTFGDPNIYGANGRYHVQTWEFVDGLVGVHCHEDTPVPHSVESYTTAEDEVRTIFASAGWETSAN</sequence>
<organism evidence="1 2">
    <name type="scientific">Halobiforma nitratireducens JCM 10879</name>
    <dbReference type="NCBI Taxonomy" id="1227454"/>
    <lineage>
        <taxon>Archaea</taxon>
        <taxon>Methanobacteriati</taxon>
        <taxon>Methanobacteriota</taxon>
        <taxon>Stenosarchaea group</taxon>
        <taxon>Halobacteria</taxon>
        <taxon>Halobacteriales</taxon>
        <taxon>Natrialbaceae</taxon>
        <taxon>Halobiforma</taxon>
    </lineage>
</organism>
<reference evidence="1 2" key="1">
    <citation type="journal article" date="2014" name="PLoS Genet.">
        <title>Phylogenetically driven sequencing of extremely halophilic archaea reveals strategies for static and dynamic osmo-response.</title>
        <authorList>
            <person name="Becker E.A."/>
            <person name="Seitzer P.M."/>
            <person name="Tritt A."/>
            <person name="Larsen D."/>
            <person name="Krusor M."/>
            <person name="Yao A.I."/>
            <person name="Wu D."/>
            <person name="Madern D."/>
            <person name="Eisen J.A."/>
            <person name="Darling A.E."/>
            <person name="Facciotti M.T."/>
        </authorList>
    </citation>
    <scope>NUCLEOTIDE SEQUENCE [LARGE SCALE GENOMIC DNA]</scope>
    <source>
        <strain evidence="1 2">JCM 10879</strain>
    </source>
</reference>
<dbReference type="AlphaFoldDB" id="M0LMR8"/>
<evidence type="ECO:0000313" key="2">
    <source>
        <dbReference type="Proteomes" id="UP000011607"/>
    </source>
</evidence>
<accession>M0LMR8</accession>
<gene>
    <name evidence="1" type="ORF">C446_13464</name>
</gene>
<keyword evidence="2" id="KW-1185">Reference proteome</keyword>
<feature type="non-terminal residue" evidence="1">
    <location>
        <position position="192"/>
    </location>
</feature>
<protein>
    <submittedName>
        <fullName evidence="1">Uncharacterized protein</fullName>
    </submittedName>
</protein>
<name>M0LMR8_9EURY</name>
<dbReference type="Proteomes" id="UP000011607">
    <property type="component" value="Unassembled WGS sequence"/>
</dbReference>
<dbReference type="eggNOG" id="arCOG11831">
    <property type="taxonomic scope" value="Archaea"/>
</dbReference>
<proteinExistence type="predicted"/>
<comment type="caution">
    <text evidence="1">The sequence shown here is derived from an EMBL/GenBank/DDBJ whole genome shotgun (WGS) entry which is preliminary data.</text>
</comment>